<feature type="site" description="Interaction with substrate rRNA" evidence="1">
    <location>
        <position position="4"/>
    </location>
</feature>
<organism evidence="2 3">
    <name type="scientific">Litorisediminicola beolgyonensis</name>
    <dbReference type="NCBI Taxonomy" id="1173614"/>
    <lineage>
        <taxon>Bacteria</taxon>
        <taxon>Pseudomonadati</taxon>
        <taxon>Pseudomonadota</taxon>
        <taxon>Alphaproteobacteria</taxon>
        <taxon>Rhodobacterales</taxon>
        <taxon>Paracoccaceae</taxon>
        <taxon>Litorisediminicola</taxon>
    </lineage>
</organism>
<sequence length="268" mass="29435">MLSYQHAYHAGNLADVHKHGLLAWALDYLTRKDKPLSYIETHAGRGLYDLSGPEATKTGEAAQGIARAEAAFPSDHPYRRVLTALRAAQGETAYPGSPLVAQAILRDSDTRHLAELHPGEHAALAQAAKGARLYREDGFALAHSLVPPTPRRGLLLCDPSYEIKADYAAIPRHFQKLHKAWNVGILMLWYPILADARHAPMLDALTRAFPEAHRSEIRFPPAREGHGMTGSGLFTVNPPFGLAEESARLAAALAQTEMDKTRPLRHSR</sequence>
<dbReference type="Pfam" id="PF04378">
    <property type="entry name" value="RsmJ"/>
    <property type="match status" value="1"/>
</dbReference>
<protein>
    <recommendedName>
        <fullName evidence="1">Ribosomal RNA large subunit methyltransferase J</fullName>
        <ecNumber evidence="1">2.1.1.266</ecNumber>
    </recommendedName>
    <alternativeName>
        <fullName evidence="1">23S rRNA (adenine(2030)-N6)-methyltransferase</fullName>
    </alternativeName>
    <alternativeName>
        <fullName evidence="1">23S rRNA m6A2030 methyltransferase</fullName>
    </alternativeName>
</protein>
<evidence type="ECO:0000313" key="3">
    <source>
        <dbReference type="Proteomes" id="UP001597135"/>
    </source>
</evidence>
<comment type="subunit">
    <text evidence="1">Monomer.</text>
</comment>
<keyword evidence="1" id="KW-0808">Transferase</keyword>
<evidence type="ECO:0000313" key="2">
    <source>
        <dbReference type="EMBL" id="MFD1342840.1"/>
    </source>
</evidence>
<feature type="binding site" evidence="1">
    <location>
        <position position="19"/>
    </location>
    <ligand>
        <name>S-adenosyl-L-methionine</name>
        <dbReference type="ChEBI" id="CHEBI:59789"/>
    </ligand>
</feature>
<dbReference type="PANTHER" id="PTHR37426">
    <property type="entry name" value="RIBOSOMAL RNA LARGE SUBUNIT METHYLTRANSFERASE J"/>
    <property type="match status" value="1"/>
</dbReference>
<evidence type="ECO:0000256" key="1">
    <source>
        <dbReference type="HAMAP-Rule" id="MF_00934"/>
    </source>
</evidence>
<comment type="catalytic activity">
    <reaction evidence="1">
        <text>adenosine(2030) in 23S rRNA + S-adenosyl-L-methionine = N(6)-methyladenosine(2030) in 23S rRNA + S-adenosyl-L-homocysteine + H(+)</text>
        <dbReference type="Rhea" id="RHEA:43736"/>
        <dbReference type="Rhea" id="RHEA-COMP:10668"/>
        <dbReference type="Rhea" id="RHEA-COMP:10669"/>
        <dbReference type="ChEBI" id="CHEBI:15378"/>
        <dbReference type="ChEBI" id="CHEBI:57856"/>
        <dbReference type="ChEBI" id="CHEBI:59789"/>
        <dbReference type="ChEBI" id="CHEBI:74411"/>
        <dbReference type="ChEBI" id="CHEBI:74449"/>
        <dbReference type="EC" id="2.1.1.266"/>
    </reaction>
</comment>
<comment type="similarity">
    <text evidence="1">Belongs to the RlmJ family.</text>
</comment>
<comment type="function">
    <text evidence="1">Specifically methylates the adenine in position 2030 of 23S rRNA.</text>
</comment>
<keyword evidence="1" id="KW-0698">rRNA processing</keyword>
<dbReference type="Proteomes" id="UP001597135">
    <property type="component" value="Unassembled WGS sequence"/>
</dbReference>
<dbReference type="HAMAP" id="MF_00934">
    <property type="entry name" value="23SrRNA_methyltr_J"/>
    <property type="match status" value="1"/>
</dbReference>
<dbReference type="RefSeq" id="WP_386803268.1">
    <property type="nucleotide sequence ID" value="NZ_JBHTMU010000016.1"/>
</dbReference>
<keyword evidence="1" id="KW-0489">Methyltransferase</keyword>
<reference evidence="3" key="1">
    <citation type="journal article" date="2019" name="Int. J. Syst. Evol. Microbiol.">
        <title>The Global Catalogue of Microorganisms (GCM) 10K type strain sequencing project: providing services to taxonomists for standard genome sequencing and annotation.</title>
        <authorList>
            <consortium name="The Broad Institute Genomics Platform"/>
            <consortium name="The Broad Institute Genome Sequencing Center for Infectious Disease"/>
            <person name="Wu L."/>
            <person name="Ma J."/>
        </authorList>
    </citation>
    <scope>NUCLEOTIDE SEQUENCE [LARGE SCALE GENOMIC DNA]</scope>
    <source>
        <strain evidence="3">CCUG 62953</strain>
    </source>
</reference>
<dbReference type="EMBL" id="JBHTMU010000016">
    <property type="protein sequence ID" value="MFD1342840.1"/>
    <property type="molecule type" value="Genomic_DNA"/>
</dbReference>
<dbReference type="EC" id="2.1.1.266" evidence="1"/>
<dbReference type="InterPro" id="IPR029063">
    <property type="entry name" value="SAM-dependent_MTases_sf"/>
</dbReference>
<keyword evidence="1" id="KW-0949">S-adenosyl-L-methionine</keyword>
<feature type="active site" description="Proton acceptor" evidence="1">
    <location>
        <position position="158"/>
    </location>
</feature>
<gene>
    <name evidence="1 2" type="primary">rlmJ</name>
    <name evidence="2" type="ORF">ACFQ4E_10450</name>
</gene>
<feature type="binding site" evidence="1">
    <location>
        <position position="158"/>
    </location>
    <ligand>
        <name>S-adenosyl-L-methionine</name>
        <dbReference type="ChEBI" id="CHEBI:59789"/>
    </ligand>
</feature>
<dbReference type="InterPro" id="IPR007473">
    <property type="entry name" value="RlmJ"/>
</dbReference>
<dbReference type="SUPFAM" id="SSF53335">
    <property type="entry name" value="S-adenosyl-L-methionine-dependent methyltransferases"/>
    <property type="match status" value="1"/>
</dbReference>
<proteinExistence type="inferred from homology"/>
<name>A0ABW3ZIF4_9RHOB</name>
<feature type="binding site" evidence="1">
    <location>
        <position position="42"/>
    </location>
    <ligand>
        <name>S-adenosyl-L-methionine</name>
        <dbReference type="ChEBI" id="CHEBI:59789"/>
    </ligand>
</feature>
<feature type="binding site" evidence="1">
    <location>
        <position position="115"/>
    </location>
    <ligand>
        <name>S-adenosyl-L-methionine</name>
        <dbReference type="ChEBI" id="CHEBI:59789"/>
    </ligand>
</feature>
<comment type="caution">
    <text evidence="2">The sequence shown here is derived from an EMBL/GenBank/DDBJ whole genome shotgun (WGS) entry which is preliminary data.</text>
</comment>
<keyword evidence="1" id="KW-0694">RNA-binding</keyword>
<feature type="binding site" evidence="1">
    <location>
        <position position="97"/>
    </location>
    <ligand>
        <name>S-adenosyl-L-methionine</name>
        <dbReference type="ChEBI" id="CHEBI:59789"/>
    </ligand>
</feature>
<accession>A0ABW3ZIF4</accession>
<dbReference type="Gene3D" id="3.40.50.150">
    <property type="entry name" value="Vaccinia Virus protein VP39"/>
    <property type="match status" value="1"/>
</dbReference>
<feature type="binding site" evidence="1">
    <location>
        <begin position="137"/>
        <end position="138"/>
    </location>
    <ligand>
        <name>S-adenosyl-L-methionine</name>
        <dbReference type="ChEBI" id="CHEBI:59789"/>
    </ligand>
</feature>
<dbReference type="PANTHER" id="PTHR37426:SF1">
    <property type="entry name" value="RIBOSOMAL RNA LARGE SUBUNIT METHYLTRANSFERASE J"/>
    <property type="match status" value="1"/>
</dbReference>
<keyword evidence="3" id="KW-1185">Reference proteome</keyword>